<name>A0A822LJB5_MICAE</name>
<dbReference type="EMBL" id="CAIH01000372">
    <property type="protein sequence ID" value="CCH94682.1"/>
    <property type="molecule type" value="Genomic_DNA"/>
</dbReference>
<evidence type="ECO:0000313" key="2">
    <source>
        <dbReference type="Proteomes" id="UP000005806"/>
    </source>
</evidence>
<sequence>MAEVVRSLGIGGQTFAERELGWNRRTIRKGMGELTSGQALEDGYTLDVHNLRFIKLLKS</sequence>
<gene>
    <name evidence="1" type="ORF">MICCA_4330001</name>
</gene>
<comment type="caution">
    <text evidence="1">The sequence shown here is derived from an EMBL/GenBank/DDBJ whole genome shotgun (WGS) entry which is preliminary data.</text>
</comment>
<reference evidence="1 2" key="1">
    <citation type="submission" date="2012-04" db="EMBL/GenBank/DDBJ databases">
        <authorList>
            <person name="Genoscope - CEA"/>
        </authorList>
    </citation>
    <scope>NUCLEOTIDE SEQUENCE [LARGE SCALE GENOMIC DNA]</scope>
    <source>
        <strain evidence="1 2">9432</strain>
    </source>
</reference>
<dbReference type="Proteomes" id="UP000005806">
    <property type="component" value="Unassembled WGS sequence"/>
</dbReference>
<evidence type="ECO:0008006" key="3">
    <source>
        <dbReference type="Google" id="ProtNLM"/>
    </source>
</evidence>
<organism evidence="1 2">
    <name type="scientific">Microcystis aeruginosa PCC 9432</name>
    <dbReference type="NCBI Taxonomy" id="1160280"/>
    <lineage>
        <taxon>Bacteria</taxon>
        <taxon>Bacillati</taxon>
        <taxon>Cyanobacteriota</taxon>
        <taxon>Cyanophyceae</taxon>
        <taxon>Oscillatoriophycideae</taxon>
        <taxon>Chroococcales</taxon>
        <taxon>Microcystaceae</taxon>
        <taxon>Microcystis</taxon>
    </lineage>
</organism>
<accession>A0A822LJB5</accession>
<proteinExistence type="predicted"/>
<evidence type="ECO:0000313" key="1">
    <source>
        <dbReference type="EMBL" id="CCH94682.1"/>
    </source>
</evidence>
<protein>
    <recommendedName>
        <fullName evidence="3">Transposase</fullName>
    </recommendedName>
</protein>
<dbReference type="AlphaFoldDB" id="A0A822LJB5"/>